<dbReference type="Gene3D" id="3.40.1110.10">
    <property type="entry name" value="Calcium-transporting ATPase, cytoplasmic domain N"/>
    <property type="match status" value="1"/>
</dbReference>
<dbReference type="GO" id="GO:0005524">
    <property type="term" value="F:ATP binding"/>
    <property type="evidence" value="ECO:0007669"/>
    <property type="project" value="UniProtKB-KW"/>
</dbReference>
<dbReference type="GO" id="GO:0046872">
    <property type="term" value="F:metal ion binding"/>
    <property type="evidence" value="ECO:0007669"/>
    <property type="project" value="UniProtKB-KW"/>
</dbReference>
<dbReference type="Pfam" id="PF00690">
    <property type="entry name" value="Cation_ATPase_N"/>
    <property type="match status" value="1"/>
</dbReference>
<dbReference type="EMBL" id="MLFT02000002">
    <property type="protein sequence ID" value="PHT57435.1"/>
    <property type="molecule type" value="Genomic_DNA"/>
</dbReference>
<dbReference type="SMART" id="SM00831">
    <property type="entry name" value="Cation_ATPase_N"/>
    <property type="match status" value="1"/>
</dbReference>
<evidence type="ECO:0000256" key="6">
    <source>
        <dbReference type="ARBA" id="ARBA00022723"/>
    </source>
</evidence>
<evidence type="ECO:0000256" key="11">
    <source>
        <dbReference type="ARBA" id="ARBA00022989"/>
    </source>
</evidence>
<evidence type="ECO:0000259" key="16">
    <source>
        <dbReference type="SMART" id="SM00831"/>
    </source>
</evidence>
<evidence type="ECO:0000256" key="15">
    <source>
        <dbReference type="SAM" id="Phobius"/>
    </source>
</evidence>
<dbReference type="InterPro" id="IPR059000">
    <property type="entry name" value="ATPase_P-type_domA"/>
</dbReference>
<keyword evidence="11 15" id="KW-1133">Transmembrane helix</keyword>
<keyword evidence="9" id="KW-0460">Magnesium</keyword>
<dbReference type="NCBIfam" id="TIGR01494">
    <property type="entry name" value="ATPase_P-type"/>
    <property type="match status" value="1"/>
</dbReference>
<evidence type="ECO:0000256" key="9">
    <source>
        <dbReference type="ARBA" id="ARBA00022842"/>
    </source>
</evidence>
<dbReference type="Proteomes" id="UP000224567">
    <property type="component" value="Unassembled WGS sequence"/>
</dbReference>
<gene>
    <name evidence="17" type="ORF">CQW23_05921</name>
</gene>
<keyword evidence="12 15" id="KW-0472">Membrane</keyword>
<comment type="subcellular location">
    <subcellularLocation>
        <location evidence="2">Membrane</location>
        <topology evidence="2">Multi-pass membrane protein</topology>
    </subcellularLocation>
</comment>
<dbReference type="PRINTS" id="PR00119">
    <property type="entry name" value="CATATPASE"/>
</dbReference>
<dbReference type="Pfam" id="PF00702">
    <property type="entry name" value="Hydrolase"/>
    <property type="match status" value="1"/>
</dbReference>
<keyword evidence="6" id="KW-0479">Metal-binding</keyword>
<feature type="transmembrane region" description="Helical" evidence="15">
    <location>
        <begin position="735"/>
        <end position="757"/>
    </location>
</feature>
<feature type="transmembrane region" description="Helical" evidence="15">
    <location>
        <begin position="832"/>
        <end position="854"/>
    </location>
</feature>
<protein>
    <recommendedName>
        <fullName evidence="14">Plasma membrane ATPase</fullName>
    </recommendedName>
    <alternativeName>
        <fullName evidence="13">Proton pump</fullName>
    </alternativeName>
</protein>
<feature type="transmembrane region" description="Helical" evidence="15">
    <location>
        <begin position="866"/>
        <end position="883"/>
    </location>
</feature>
<name>A0A2G2XIX8_CAPBA</name>
<keyword evidence="4" id="KW-0597">Phosphoprotein</keyword>
<dbReference type="STRING" id="33114.A0A2G2XIX8"/>
<dbReference type="SUPFAM" id="SSF56784">
    <property type="entry name" value="HAD-like"/>
    <property type="match status" value="1"/>
</dbReference>
<keyword evidence="7" id="KW-0547">Nucleotide-binding</keyword>
<feature type="transmembrane region" description="Helical" evidence="15">
    <location>
        <begin position="289"/>
        <end position="313"/>
    </location>
</feature>
<accession>A0A2G2XIX8</accession>
<evidence type="ECO:0000256" key="10">
    <source>
        <dbReference type="ARBA" id="ARBA00022967"/>
    </source>
</evidence>
<dbReference type="InterPro" id="IPR036412">
    <property type="entry name" value="HAD-like_sf"/>
</dbReference>
<dbReference type="OrthoDB" id="3352408at2759"/>
<feature type="transmembrane region" description="Helical" evidence="15">
    <location>
        <begin position="793"/>
        <end position="820"/>
    </location>
</feature>
<organism evidence="17 18">
    <name type="scientific">Capsicum baccatum</name>
    <name type="common">Peruvian pepper</name>
    <dbReference type="NCBI Taxonomy" id="33114"/>
    <lineage>
        <taxon>Eukaryota</taxon>
        <taxon>Viridiplantae</taxon>
        <taxon>Streptophyta</taxon>
        <taxon>Embryophyta</taxon>
        <taxon>Tracheophyta</taxon>
        <taxon>Spermatophyta</taxon>
        <taxon>Magnoliopsida</taxon>
        <taxon>eudicotyledons</taxon>
        <taxon>Gunneridae</taxon>
        <taxon>Pentapetalae</taxon>
        <taxon>asterids</taxon>
        <taxon>lamiids</taxon>
        <taxon>Solanales</taxon>
        <taxon>Solanaceae</taxon>
        <taxon>Solanoideae</taxon>
        <taxon>Capsiceae</taxon>
        <taxon>Capsicum</taxon>
    </lineage>
</organism>
<dbReference type="GO" id="GO:0016887">
    <property type="term" value="F:ATP hydrolysis activity"/>
    <property type="evidence" value="ECO:0007669"/>
    <property type="project" value="InterPro"/>
</dbReference>
<evidence type="ECO:0000256" key="8">
    <source>
        <dbReference type="ARBA" id="ARBA00022840"/>
    </source>
</evidence>
<feature type="transmembrane region" description="Helical" evidence="15">
    <location>
        <begin position="763"/>
        <end position="781"/>
    </location>
</feature>
<evidence type="ECO:0000256" key="7">
    <source>
        <dbReference type="ARBA" id="ARBA00022741"/>
    </source>
</evidence>
<feature type="transmembrane region" description="Helical" evidence="15">
    <location>
        <begin position="258"/>
        <end position="277"/>
    </location>
</feature>
<evidence type="ECO:0000256" key="3">
    <source>
        <dbReference type="ARBA" id="ARBA00008804"/>
    </source>
</evidence>
<dbReference type="SUPFAM" id="SSF81653">
    <property type="entry name" value="Calcium ATPase, transduction domain A"/>
    <property type="match status" value="1"/>
</dbReference>
<dbReference type="InterPro" id="IPR023299">
    <property type="entry name" value="ATPase_P-typ_cyto_dom_N"/>
</dbReference>
<proteinExistence type="inferred from homology"/>
<feature type="domain" description="Cation-transporting P-type ATPase N-terminal" evidence="16">
    <location>
        <begin position="15"/>
        <end position="88"/>
    </location>
</feature>
<dbReference type="SUPFAM" id="SSF81665">
    <property type="entry name" value="Calcium ATPase, transmembrane domain M"/>
    <property type="match status" value="1"/>
</dbReference>
<keyword evidence="10" id="KW-1278">Translocase</keyword>
<dbReference type="InterPro" id="IPR008250">
    <property type="entry name" value="ATPase_P-typ_transduc_dom_A_sf"/>
</dbReference>
<dbReference type="PRINTS" id="PR00120">
    <property type="entry name" value="HATPASE"/>
</dbReference>
<dbReference type="AlphaFoldDB" id="A0A2G2XIX8"/>
<evidence type="ECO:0000256" key="1">
    <source>
        <dbReference type="ARBA" id="ARBA00003417"/>
    </source>
</evidence>
<feature type="transmembrane region" description="Helical" evidence="15">
    <location>
        <begin position="67"/>
        <end position="87"/>
    </location>
</feature>
<keyword evidence="5 15" id="KW-0812">Transmembrane</keyword>
<dbReference type="Gene3D" id="1.20.1110.10">
    <property type="entry name" value="Calcium-transporting ATPase, transmembrane domain"/>
    <property type="match status" value="2"/>
</dbReference>
<evidence type="ECO:0000313" key="17">
    <source>
        <dbReference type="EMBL" id="PHT57435.1"/>
    </source>
</evidence>
<evidence type="ECO:0000256" key="4">
    <source>
        <dbReference type="ARBA" id="ARBA00022553"/>
    </source>
</evidence>
<evidence type="ECO:0000256" key="5">
    <source>
        <dbReference type="ARBA" id="ARBA00022692"/>
    </source>
</evidence>
<dbReference type="InterPro" id="IPR023298">
    <property type="entry name" value="ATPase_P-typ_TM_dom_sf"/>
</dbReference>
<evidence type="ECO:0000256" key="13">
    <source>
        <dbReference type="ARBA" id="ARBA00031813"/>
    </source>
</evidence>
<comment type="caution">
    <text evidence="17">The sequence shown here is derived from an EMBL/GenBank/DDBJ whole genome shotgun (WGS) entry which is preliminary data.</text>
</comment>
<dbReference type="PANTHER" id="PTHR42861">
    <property type="entry name" value="CALCIUM-TRANSPORTING ATPASE"/>
    <property type="match status" value="1"/>
</dbReference>
<comment type="function">
    <text evidence="1">The plasma membrane ATPase of plants and fungi is a hydrogen ion pump. The proton gradient it generates drives the active transport of nutrients by H(+)-symport. The resulting external acidification and/or internal alkinization may mediate growth responses.</text>
</comment>
<feature type="transmembrane region" description="Helical" evidence="15">
    <location>
        <begin position="99"/>
        <end position="122"/>
    </location>
</feature>
<feature type="transmembrane region" description="Helical" evidence="15">
    <location>
        <begin position="903"/>
        <end position="920"/>
    </location>
</feature>
<dbReference type="FunFam" id="3.40.50.1000:FF:000211">
    <property type="entry name" value="Plasma membrane ATPase"/>
    <property type="match status" value="1"/>
</dbReference>
<dbReference type="InterPro" id="IPR004014">
    <property type="entry name" value="ATPase_P-typ_cation-transptr_N"/>
</dbReference>
<evidence type="ECO:0000256" key="14">
    <source>
        <dbReference type="ARBA" id="ARBA00071631"/>
    </source>
</evidence>
<evidence type="ECO:0000313" key="18">
    <source>
        <dbReference type="Proteomes" id="UP000224567"/>
    </source>
</evidence>
<dbReference type="GO" id="GO:0016020">
    <property type="term" value="C:membrane"/>
    <property type="evidence" value="ECO:0007669"/>
    <property type="project" value="UniProtKB-SubCell"/>
</dbReference>
<evidence type="ECO:0000256" key="2">
    <source>
        <dbReference type="ARBA" id="ARBA00004141"/>
    </source>
</evidence>
<keyword evidence="18" id="KW-1185">Reference proteome</keyword>
<dbReference type="Gene3D" id="2.70.150.10">
    <property type="entry name" value="Calcium-transporting ATPase, cytoplasmic transduction domain A"/>
    <property type="match status" value="1"/>
</dbReference>
<sequence>MGTTKPKLTLDDLVDLENIPIERVFEKLRCNKEGLTYTDVNERLRIYGHNRLEEANTERKMLKFLRYLWNPLSRTMLAAAFMAIVLANGGGKPPDWQVFLGIIILLILTSSSYSILAVKIAGDIADRVYIRKVSRVLRVGHEGWCEQDSSDLVPGDIVRIKRGDIVPADARILEYCITDPVVKIDESNLTGESLPVTKLCPGACVYSGSTCQQGEIIKAVVIATGVHTRYRNAAAAHVVDSSNQVVCFQRVSKGIENFCIRFVIVVMAVEIIVMYCIQHRAYRSGIDNLLVLLIGGIPIGMPLTLLLIMGPCVRDLNGVAIKRMTTIIDIACMDVLCSDTTRTLTIGMLDGQRDLIEVFANDITKDTVALMTARAYNYETCVGRPGKELLLPYCPTDELKSHTYLDGEGKKHRVSIGKPEHILNHYADNKSDIEHRVHSVIEMFAEKGFQSIAVAYQEFPTDIEHRVHSAIDMFAEKVLHSIAVQANQEVPSDIEQSVHSVIEMFAEKVLQSITMAFQEVPSDIKQTVRSMIDMFAEKVLHSVMEAYQEVPHGAKEKTGGPWQFIGLLPFVDPPRDSCASSIRELLNYGVNVKIITRDQLGIGKEIARRLGMGTNMYPSSALFGHNTDQGKSIAADDGLSIDELIEKADGFVSCVHPEHKYKIIKHLQSRKHVCGMIGGGFDDIPALKKADIRIAPWGATEAACLAADILLMNGLQYLCQAVLTSRSITVRMKSYLVYDVSIAIRNVLGFMLLALVWKFDFPPMMTLLLAGANHAITIGVVPNRVKSSPLPVYWSLSEILMCGIVLGSYLAMSTVIFFWAAYDTNFFLLEKIANQLASAVFLQVCTSSFALLFITRTGRLLPGCDIAVFCVLLSLTFTFFAVYDNQMIIVNKGIGWGCAGKIWLYNTVFYVPLYCIKFFNQRSRKGLFKSIL</sequence>
<dbReference type="InterPro" id="IPR001757">
    <property type="entry name" value="P_typ_ATPase"/>
</dbReference>
<evidence type="ECO:0000256" key="12">
    <source>
        <dbReference type="ARBA" id="ARBA00023136"/>
    </source>
</evidence>
<keyword evidence="8" id="KW-0067">ATP-binding</keyword>
<comment type="similarity">
    <text evidence="3">Belongs to the cation transport ATPase (P-type) (TC 3.A.3) family. Type IIIA subfamily.</text>
</comment>
<dbReference type="Pfam" id="PF00122">
    <property type="entry name" value="E1-E2_ATPase"/>
    <property type="match status" value="1"/>
</dbReference>
<reference evidence="17 18" key="1">
    <citation type="journal article" date="2017" name="Genome Biol.">
        <title>New reference genome sequences of hot pepper reveal the massive evolution of plant disease-resistance genes by retroduplication.</title>
        <authorList>
            <person name="Kim S."/>
            <person name="Park J."/>
            <person name="Yeom S.I."/>
            <person name="Kim Y.M."/>
            <person name="Seo E."/>
            <person name="Kim K.T."/>
            <person name="Kim M.S."/>
            <person name="Lee J.M."/>
            <person name="Cheong K."/>
            <person name="Shin H.S."/>
            <person name="Kim S.B."/>
            <person name="Han K."/>
            <person name="Lee J."/>
            <person name="Park M."/>
            <person name="Lee H.A."/>
            <person name="Lee H.Y."/>
            <person name="Lee Y."/>
            <person name="Oh S."/>
            <person name="Lee J.H."/>
            <person name="Choi E."/>
            <person name="Choi E."/>
            <person name="Lee S.E."/>
            <person name="Jeon J."/>
            <person name="Kim H."/>
            <person name="Choi G."/>
            <person name="Song H."/>
            <person name="Lee J."/>
            <person name="Lee S.C."/>
            <person name="Kwon J.K."/>
            <person name="Lee H.Y."/>
            <person name="Koo N."/>
            <person name="Hong Y."/>
            <person name="Kim R.W."/>
            <person name="Kang W.H."/>
            <person name="Huh J.H."/>
            <person name="Kang B.C."/>
            <person name="Yang T.J."/>
            <person name="Lee Y.H."/>
            <person name="Bennetzen J.L."/>
            <person name="Choi D."/>
        </authorList>
    </citation>
    <scope>NUCLEOTIDE SEQUENCE [LARGE SCALE GENOMIC DNA]</scope>
    <source>
        <strain evidence="18">cv. PBC81</strain>
    </source>
</reference>
<reference evidence="18" key="2">
    <citation type="journal article" date="2017" name="J. Anim. Genet.">
        <title>Multiple reference genome sequences of hot pepper reveal the massive evolution of plant disease resistance genes by retroduplication.</title>
        <authorList>
            <person name="Kim S."/>
            <person name="Park J."/>
            <person name="Yeom S.-I."/>
            <person name="Kim Y.-M."/>
            <person name="Seo E."/>
            <person name="Kim K.-T."/>
            <person name="Kim M.-S."/>
            <person name="Lee J.M."/>
            <person name="Cheong K."/>
            <person name="Shin H.-S."/>
            <person name="Kim S.-B."/>
            <person name="Han K."/>
            <person name="Lee J."/>
            <person name="Park M."/>
            <person name="Lee H.-A."/>
            <person name="Lee H.-Y."/>
            <person name="Lee Y."/>
            <person name="Oh S."/>
            <person name="Lee J.H."/>
            <person name="Choi E."/>
            <person name="Choi E."/>
            <person name="Lee S.E."/>
            <person name="Jeon J."/>
            <person name="Kim H."/>
            <person name="Choi G."/>
            <person name="Song H."/>
            <person name="Lee J."/>
            <person name="Lee S.-C."/>
            <person name="Kwon J.-K."/>
            <person name="Lee H.-Y."/>
            <person name="Koo N."/>
            <person name="Hong Y."/>
            <person name="Kim R.W."/>
            <person name="Kang W.-H."/>
            <person name="Huh J.H."/>
            <person name="Kang B.-C."/>
            <person name="Yang T.-J."/>
            <person name="Lee Y.-H."/>
            <person name="Bennetzen J.L."/>
            <person name="Choi D."/>
        </authorList>
    </citation>
    <scope>NUCLEOTIDE SEQUENCE [LARGE SCALE GENOMIC DNA]</scope>
    <source>
        <strain evidence="18">cv. PBC81</strain>
    </source>
</reference>
<dbReference type="FunFam" id="2.70.150.10:FF:000042">
    <property type="entry name" value="Plasma membrane ATPase"/>
    <property type="match status" value="1"/>
</dbReference>